<protein>
    <recommendedName>
        <fullName evidence="5">NADH dehydrogenase [ubiquinone] 1 alpha subcomplex subunit</fullName>
    </recommendedName>
</protein>
<dbReference type="GO" id="GO:0032981">
    <property type="term" value="P:mitochondrial respiratory chain complex I assembly"/>
    <property type="evidence" value="ECO:0007669"/>
    <property type="project" value="TreeGrafter"/>
</dbReference>
<evidence type="ECO:0000256" key="2">
    <source>
        <dbReference type="SAM" id="MobiDB-lite"/>
    </source>
</evidence>
<evidence type="ECO:0000313" key="3">
    <source>
        <dbReference type="EMBL" id="GFF41372.1"/>
    </source>
</evidence>
<name>A0A8H3RXH6_9EURO</name>
<reference evidence="3 4" key="1">
    <citation type="submission" date="2020-01" db="EMBL/GenBank/DDBJ databases">
        <title>Draft genome sequence of Aspergillus udagawae IFM 46972.</title>
        <authorList>
            <person name="Takahashi H."/>
            <person name="Yaguchi T."/>
        </authorList>
    </citation>
    <scope>NUCLEOTIDE SEQUENCE [LARGE SCALE GENOMIC DNA]</scope>
    <source>
        <strain evidence="3 4">IFM 46972</strain>
    </source>
</reference>
<dbReference type="EMBL" id="BLKC01000044">
    <property type="protein sequence ID" value="GFF41372.1"/>
    <property type="molecule type" value="Genomic_DNA"/>
</dbReference>
<dbReference type="InterPro" id="IPR007763">
    <property type="entry name" value="NDUFA12"/>
</dbReference>
<dbReference type="InterPro" id="IPR052618">
    <property type="entry name" value="ComplexI_NDUFA12"/>
</dbReference>
<feature type="compositionally biased region" description="Polar residues" evidence="2">
    <location>
        <begin position="206"/>
        <end position="221"/>
    </location>
</feature>
<dbReference type="Pfam" id="PF05071">
    <property type="entry name" value="NDUFA12"/>
    <property type="match status" value="1"/>
</dbReference>
<sequence length="289" mass="32452">MSGNPMYKELKMESDSTRIEAMVKIKNFREEEEARIVDADLWNGMWLSAKQITPIVIFPIRLRALPDDQATFTSRLIGVCSRLPLIVPSPLGPNESSEQLVVQVEKPSIAVAKILPCTDLSGNTYWEFKDSLNAGRFRRIVKYNAKTHYADVQVTPQWHQWLRYVRADPPSLEEQQQDVLRQLQIKQLAHLADLRWASKPSYLDKPQTQHPEPATRTSDATLNPPMGAVGEGPKTHNAVSGADTTQAAGTTTPTPDVAPTTKEDPWAKARTSDTENWQPESWTPSASRR</sequence>
<evidence type="ECO:0008006" key="5">
    <source>
        <dbReference type="Google" id="ProtNLM"/>
    </source>
</evidence>
<dbReference type="PANTHER" id="PTHR32470">
    <property type="entry name" value="ADH DEHYDROGENASE [UBIQUINONE] 1 ALPHA SUBCOMPLEX ASSEMBLY FACTOR 2"/>
    <property type="match status" value="1"/>
</dbReference>
<dbReference type="PANTHER" id="PTHR32470:SF2">
    <property type="entry name" value="NADH DEHYDROGENASE [UBIQUINONE] 1 ALPHA SUBCOMPLEX ASSEMBLY FACTOR 2"/>
    <property type="match status" value="1"/>
</dbReference>
<accession>A0A8H3RXH6</accession>
<comment type="caution">
    <text evidence="3">The sequence shown here is derived from an EMBL/GenBank/DDBJ whole genome shotgun (WGS) entry which is preliminary data.</text>
</comment>
<dbReference type="GO" id="GO:0005739">
    <property type="term" value="C:mitochondrion"/>
    <property type="evidence" value="ECO:0007669"/>
    <property type="project" value="TreeGrafter"/>
</dbReference>
<feature type="region of interest" description="Disordered" evidence="2">
    <location>
        <begin position="201"/>
        <end position="289"/>
    </location>
</feature>
<dbReference type="AlphaFoldDB" id="A0A8H3RXH6"/>
<dbReference type="GO" id="GO:0045271">
    <property type="term" value="C:respiratory chain complex I"/>
    <property type="evidence" value="ECO:0007669"/>
    <property type="project" value="InterPro"/>
</dbReference>
<feature type="compositionally biased region" description="Low complexity" evidence="2">
    <location>
        <begin position="241"/>
        <end position="260"/>
    </location>
</feature>
<proteinExistence type="inferred from homology"/>
<dbReference type="Proteomes" id="UP000465221">
    <property type="component" value="Unassembled WGS sequence"/>
</dbReference>
<gene>
    <name evidence="3" type="ORF">IFM46972_06524</name>
</gene>
<evidence type="ECO:0000313" key="4">
    <source>
        <dbReference type="Proteomes" id="UP000465221"/>
    </source>
</evidence>
<feature type="compositionally biased region" description="Basic and acidic residues" evidence="2">
    <location>
        <begin position="261"/>
        <end position="273"/>
    </location>
</feature>
<comment type="similarity">
    <text evidence="1">Belongs to the complex I NDUFA12 subunit family.</text>
</comment>
<feature type="compositionally biased region" description="Polar residues" evidence="2">
    <location>
        <begin position="274"/>
        <end position="289"/>
    </location>
</feature>
<evidence type="ECO:0000256" key="1">
    <source>
        <dbReference type="ARBA" id="ARBA00007355"/>
    </source>
</evidence>
<organism evidence="3 4">
    <name type="scientific">Aspergillus udagawae</name>
    <dbReference type="NCBI Taxonomy" id="91492"/>
    <lineage>
        <taxon>Eukaryota</taxon>
        <taxon>Fungi</taxon>
        <taxon>Dikarya</taxon>
        <taxon>Ascomycota</taxon>
        <taxon>Pezizomycotina</taxon>
        <taxon>Eurotiomycetes</taxon>
        <taxon>Eurotiomycetidae</taxon>
        <taxon>Eurotiales</taxon>
        <taxon>Aspergillaceae</taxon>
        <taxon>Aspergillus</taxon>
        <taxon>Aspergillus subgen. Fumigati</taxon>
    </lineage>
</organism>